<dbReference type="EMBL" id="JADNRY010000057">
    <property type="protein sequence ID" value="KAF9068793.1"/>
    <property type="molecule type" value="Genomic_DNA"/>
</dbReference>
<accession>A0A9P5U8B8</accession>
<gene>
    <name evidence="1" type="ORF">BDP27DRAFT_1326633</name>
</gene>
<dbReference type="Proteomes" id="UP000772434">
    <property type="component" value="Unassembled WGS sequence"/>
</dbReference>
<evidence type="ECO:0000313" key="2">
    <source>
        <dbReference type="Proteomes" id="UP000772434"/>
    </source>
</evidence>
<dbReference type="AlphaFoldDB" id="A0A9P5U8B8"/>
<protein>
    <recommendedName>
        <fullName evidence="3">F-box domain-containing protein</fullName>
    </recommendedName>
</protein>
<organism evidence="1 2">
    <name type="scientific">Rhodocollybia butyracea</name>
    <dbReference type="NCBI Taxonomy" id="206335"/>
    <lineage>
        <taxon>Eukaryota</taxon>
        <taxon>Fungi</taxon>
        <taxon>Dikarya</taxon>
        <taxon>Basidiomycota</taxon>
        <taxon>Agaricomycotina</taxon>
        <taxon>Agaricomycetes</taxon>
        <taxon>Agaricomycetidae</taxon>
        <taxon>Agaricales</taxon>
        <taxon>Marasmiineae</taxon>
        <taxon>Omphalotaceae</taxon>
        <taxon>Rhodocollybia</taxon>
    </lineage>
</organism>
<dbReference type="OrthoDB" id="5548689at2759"/>
<evidence type="ECO:0008006" key="3">
    <source>
        <dbReference type="Google" id="ProtNLM"/>
    </source>
</evidence>
<comment type="caution">
    <text evidence="1">The sequence shown here is derived from an EMBL/GenBank/DDBJ whole genome shotgun (WGS) entry which is preliminary data.</text>
</comment>
<proteinExistence type="predicted"/>
<sequence>MGIRALVKQVKRTILPSKRTHKQPLATSGAITSEANVPPHRLDSKGLTSSHYPTYSPLESAYQALYTELFAKSRHNDIPDSPVARDRLRAQIAQTLSDLQTCSENTIRSQISRVLKLQESLLAPIRTLPSDVLTEIIQSVLELNNFDGIGYLSWHATKLFGGIFPLTWVCFWWRDQALSHSAFWSHTTVHYDSLHAVPTTEVFAFLTECILRSGVSVPMTVKISLRGDESPPAVITMFMTMLVARAHRWRQAELRFGSLKLIDNLFPFESSPTKFPLLADLTFDYDEVELDSSLQNPILECRPPLQRLKLTQLSESHTDVIASRNLKVLEVGCYIGVSLARLLHVCPCLEFLDLSSFKSIGNPDANQIPCHSSLLSLEIHGDIVNGPWKCVTLPKLTQLRVRLPKLGHPEEPLEEAVELDVQASLNELKEVLKRSGCTLQHVNLFPSSYWSFGWPIAVVAMVVKFFEELPAEAEGCFVIDMPLQEWKEQYLE</sequence>
<name>A0A9P5U8B8_9AGAR</name>
<evidence type="ECO:0000313" key="1">
    <source>
        <dbReference type="EMBL" id="KAF9068793.1"/>
    </source>
</evidence>
<dbReference type="SUPFAM" id="SSF52047">
    <property type="entry name" value="RNI-like"/>
    <property type="match status" value="1"/>
</dbReference>
<dbReference type="Gene3D" id="3.80.10.10">
    <property type="entry name" value="Ribonuclease Inhibitor"/>
    <property type="match status" value="1"/>
</dbReference>
<reference evidence="1" key="1">
    <citation type="submission" date="2020-11" db="EMBL/GenBank/DDBJ databases">
        <authorList>
            <consortium name="DOE Joint Genome Institute"/>
            <person name="Ahrendt S."/>
            <person name="Riley R."/>
            <person name="Andreopoulos W."/>
            <person name="Labutti K."/>
            <person name="Pangilinan J."/>
            <person name="Ruiz-Duenas F.J."/>
            <person name="Barrasa J.M."/>
            <person name="Sanchez-Garcia M."/>
            <person name="Camarero S."/>
            <person name="Miyauchi S."/>
            <person name="Serrano A."/>
            <person name="Linde D."/>
            <person name="Babiker R."/>
            <person name="Drula E."/>
            <person name="Ayuso-Fernandez I."/>
            <person name="Pacheco R."/>
            <person name="Padilla G."/>
            <person name="Ferreira P."/>
            <person name="Barriuso J."/>
            <person name="Kellner H."/>
            <person name="Castanera R."/>
            <person name="Alfaro M."/>
            <person name="Ramirez L."/>
            <person name="Pisabarro A.G."/>
            <person name="Kuo A."/>
            <person name="Tritt A."/>
            <person name="Lipzen A."/>
            <person name="He G."/>
            <person name="Yan M."/>
            <person name="Ng V."/>
            <person name="Cullen D."/>
            <person name="Martin F."/>
            <person name="Rosso M.-N."/>
            <person name="Henrissat B."/>
            <person name="Hibbett D."/>
            <person name="Martinez A.T."/>
            <person name="Grigoriev I.V."/>
        </authorList>
    </citation>
    <scope>NUCLEOTIDE SEQUENCE</scope>
    <source>
        <strain evidence="1">AH 40177</strain>
    </source>
</reference>
<dbReference type="InterPro" id="IPR032675">
    <property type="entry name" value="LRR_dom_sf"/>
</dbReference>
<keyword evidence="2" id="KW-1185">Reference proteome</keyword>